<dbReference type="CDD" id="cd21510">
    <property type="entry name" value="agarase_cat"/>
    <property type="match status" value="1"/>
</dbReference>
<organism evidence="6 7">
    <name type="scientific">Flavivirga eckloniae</name>
    <dbReference type="NCBI Taxonomy" id="1803846"/>
    <lineage>
        <taxon>Bacteria</taxon>
        <taxon>Pseudomonadati</taxon>
        <taxon>Bacteroidota</taxon>
        <taxon>Flavobacteriia</taxon>
        <taxon>Flavobacteriales</taxon>
        <taxon>Flavobacteriaceae</taxon>
        <taxon>Flavivirga</taxon>
    </lineage>
</organism>
<sequence length="845" mass="94430">MKYKYYRTFILLLFAFYLTVKVKAQNATVRIDINCERFIGDESELDRTKYFNVHDASSDSDATTFRNDYNVTGGRQFWGPYGYAFNASSNTASERRAGVYPGDRPGNNDVRDVKEGWVMTSHPRTAFLDGLDLNAAADWAVEYFKDYESNGNALEFFEVMNEPFVHADDFYSGGWNSSENDRIKLQMAQFYNEVAKRISDSPALANMKVVGYSSAWPSMELNDFGHWEENMKMFMDTAGDNMYGFSTHLYDGINITGQDTKRSGSNSEAILDLIENYSFIKWGAIKPHAITEYGAIEKGYGPDYSEIASSQTMISINHILFNLLDRQDRLANSIPFMVGKATWHITAANNYQPYTPALWIPTNIGDPTPAGWKYSPRIMFYELWKDVKGKRVLIKSDNPDIQTHAFVDGNKMYVALSNLDENEQTVDLQMISDIPNFVDVKTKALKVYVNAMPDLSINTTTTAPSTITLIKDETVVLEYNFSDPVVFDNALRAKNYYTLDYLQAINANTPIIYNFNDVTTGDGYATLRMSIGRKHNVSKQPIVKVNGQNIPMPVNWRGYDQVGRDDFFGMIDIPFPANVLNTNNEVSIEFPDSGGRISSLILTVEKFDTAKNRVSVLSSGNACPDQNNGAITVNPLIQDNYQVHVTGNGVDATYDFSARYSIEDLATGTYDVTVTSTTDASVSLKYTVVIDEPENLSVLTKVDKSKSSVSLNLKGGQLYRINLNGALTITDKSQVTLQLSKGSNNLEVTTNKDCQGQHKQDIFLFDRVTVAPTVVDNQFTIAFPDSDEQIVTYQVISSTGQVVLQKSVNRDTQNLVIGVQGLTAGLYFVNVVAPNVNSQSKIIKK</sequence>
<dbReference type="NCBIfam" id="TIGR04183">
    <property type="entry name" value="Por_Secre_tail"/>
    <property type="match status" value="1"/>
</dbReference>
<dbReference type="Pfam" id="PF18962">
    <property type="entry name" value="Por_Secre_tail"/>
    <property type="match status" value="1"/>
</dbReference>
<protein>
    <submittedName>
        <fullName evidence="6">Carbohydrate-binding protein</fullName>
    </submittedName>
</protein>
<name>A0A2K9PVP4_9FLAO</name>
<feature type="signal peptide" evidence="2">
    <location>
        <begin position="1"/>
        <end position="24"/>
    </location>
</feature>
<feature type="domain" description="Secretion system C-terminal sorting" evidence="5">
    <location>
        <begin position="776"/>
        <end position="843"/>
    </location>
</feature>
<evidence type="ECO:0000313" key="7">
    <source>
        <dbReference type="Proteomes" id="UP000235826"/>
    </source>
</evidence>
<dbReference type="AlphaFoldDB" id="A0A2K9PVP4"/>
<dbReference type="KEGG" id="fek:C1H87_18405"/>
<evidence type="ECO:0000259" key="3">
    <source>
        <dbReference type="Pfam" id="PF18040"/>
    </source>
</evidence>
<evidence type="ECO:0000259" key="5">
    <source>
        <dbReference type="Pfam" id="PF18962"/>
    </source>
</evidence>
<dbReference type="Gene3D" id="2.60.40.1180">
    <property type="entry name" value="Golgi alpha-mannosidase II"/>
    <property type="match status" value="1"/>
</dbReference>
<reference evidence="6 7" key="1">
    <citation type="submission" date="2018-01" db="EMBL/GenBank/DDBJ databases">
        <title>Complete genome sequence of Flavivirga eckloniae ECD14 isolated from seaweed Ecklonia cava.</title>
        <authorList>
            <person name="Lee J.H."/>
            <person name="Baik K.S."/>
            <person name="Seong C.N."/>
        </authorList>
    </citation>
    <scope>NUCLEOTIDE SEQUENCE [LARGE SCALE GENOMIC DNA]</scope>
    <source>
        <strain evidence="6 7">ECD14</strain>
    </source>
</reference>
<proteinExistence type="predicted"/>
<feature type="domain" description="Porphyranase beta-sandwich" evidence="4">
    <location>
        <begin position="400"/>
        <end position="503"/>
    </location>
</feature>
<feature type="chain" id="PRO_5015005108" evidence="2">
    <location>
        <begin position="25"/>
        <end position="845"/>
    </location>
</feature>
<evidence type="ECO:0000256" key="2">
    <source>
        <dbReference type="SAM" id="SignalP"/>
    </source>
</evidence>
<dbReference type="Proteomes" id="UP000235826">
    <property type="component" value="Chromosome"/>
</dbReference>
<dbReference type="InterPro" id="IPR017853">
    <property type="entry name" value="GH"/>
</dbReference>
<evidence type="ECO:0000313" key="6">
    <source>
        <dbReference type="EMBL" id="AUP80577.1"/>
    </source>
</evidence>
<dbReference type="InterPro" id="IPR026444">
    <property type="entry name" value="Secre_tail"/>
</dbReference>
<gene>
    <name evidence="6" type="ORF">C1H87_18405</name>
</gene>
<dbReference type="Pfam" id="PF18040">
    <property type="entry name" value="BPA_C"/>
    <property type="match status" value="1"/>
</dbReference>
<evidence type="ECO:0000256" key="1">
    <source>
        <dbReference type="ARBA" id="ARBA00022729"/>
    </source>
</evidence>
<dbReference type="InterPro" id="IPR041224">
    <property type="entry name" value="BPA_C"/>
</dbReference>
<accession>A0A2K9PVP4</accession>
<dbReference type="SUPFAM" id="SSF51445">
    <property type="entry name" value="(Trans)glycosidases"/>
    <property type="match status" value="1"/>
</dbReference>
<dbReference type="InterPro" id="IPR040527">
    <property type="entry name" value="Beta-sand_Porphyrn"/>
</dbReference>
<dbReference type="Gene3D" id="3.20.20.80">
    <property type="entry name" value="Glycosidases"/>
    <property type="match status" value="1"/>
</dbReference>
<keyword evidence="7" id="KW-1185">Reference proteome</keyword>
<dbReference type="OrthoDB" id="974840at2"/>
<keyword evidence="1 2" id="KW-0732">Signal</keyword>
<dbReference type="EMBL" id="CP025791">
    <property type="protein sequence ID" value="AUP80577.1"/>
    <property type="molecule type" value="Genomic_DNA"/>
</dbReference>
<evidence type="ECO:0000259" key="4">
    <source>
        <dbReference type="Pfam" id="PF18206"/>
    </source>
</evidence>
<feature type="domain" description="Beta-porphyranase A C-terminal" evidence="3">
    <location>
        <begin position="513"/>
        <end position="604"/>
    </location>
</feature>
<dbReference type="InterPro" id="IPR013780">
    <property type="entry name" value="Glyco_hydro_b"/>
</dbReference>
<dbReference type="Pfam" id="PF18206">
    <property type="entry name" value="Porphyrn_cat_1"/>
    <property type="match status" value="1"/>
</dbReference>
<dbReference type="RefSeq" id="WP_102757223.1">
    <property type="nucleotide sequence ID" value="NZ_CP025791.1"/>
</dbReference>
<dbReference type="Gene3D" id="2.60.120.1200">
    <property type="match status" value="1"/>
</dbReference>